<evidence type="ECO:0000256" key="5">
    <source>
        <dbReference type="ARBA" id="ARBA00023315"/>
    </source>
</evidence>
<evidence type="ECO:0000256" key="3">
    <source>
        <dbReference type="ARBA" id="ARBA00022960"/>
    </source>
</evidence>
<dbReference type="PANTHER" id="PTHR36174:SF1">
    <property type="entry name" value="LIPID II:GLYCINE GLYCYLTRANSFERASE"/>
    <property type="match status" value="1"/>
</dbReference>
<name>A0A0G1DKY1_9BACT</name>
<gene>
    <name evidence="7" type="ORF">UV73_C0003G0164</name>
</gene>
<dbReference type="GO" id="GO:0009252">
    <property type="term" value="P:peptidoglycan biosynthetic process"/>
    <property type="evidence" value="ECO:0007669"/>
    <property type="project" value="UniProtKB-KW"/>
</dbReference>
<dbReference type="InterPro" id="IPR050644">
    <property type="entry name" value="PG_Glycine_Bridge_Synth"/>
</dbReference>
<accession>A0A0G1DKY1</accession>
<evidence type="ECO:0000256" key="4">
    <source>
        <dbReference type="ARBA" id="ARBA00022984"/>
    </source>
</evidence>
<proteinExistence type="inferred from homology"/>
<sequence length="285" mass="33045">MKQHNPARDIRQSDRFASFMEGIGWKTVVFNSRHVYLRKFPLIGSFAKCPRPDSPLLLTGLNDFLKKNRIYRFKISPHLSVNSVFYKKEKKKLQTSDFRINTDPYNPTTTIIVDLTRSEDAIFKSFSEAKRRAVRRALKNEIKVELSEDLKAFIAVRKSQFYPMGFLIAGEMKKLWQNFYPEKADLLLAKTREGKTVAGILLLYHNSLAYYWYAAALPLGKKLFAPSLLVWEAVKRAKKRGAKVLDFEGVYDGRFPVASESWRGFTKFKEGFSDKKVVLMENFSR</sequence>
<dbReference type="PROSITE" id="PS51191">
    <property type="entry name" value="FEMABX"/>
    <property type="match status" value="1"/>
</dbReference>
<dbReference type="GO" id="GO:0008360">
    <property type="term" value="P:regulation of cell shape"/>
    <property type="evidence" value="ECO:0007669"/>
    <property type="project" value="UniProtKB-KW"/>
</dbReference>
<dbReference type="Gene3D" id="3.40.630.30">
    <property type="match status" value="1"/>
</dbReference>
<dbReference type="AlphaFoldDB" id="A0A0G1DKY1"/>
<dbReference type="InterPro" id="IPR016181">
    <property type="entry name" value="Acyl_CoA_acyltransferase"/>
</dbReference>
<dbReference type="GO" id="GO:0071555">
    <property type="term" value="P:cell wall organization"/>
    <property type="evidence" value="ECO:0007669"/>
    <property type="project" value="UniProtKB-KW"/>
</dbReference>
<dbReference type="InterPro" id="IPR003447">
    <property type="entry name" value="FEMABX"/>
</dbReference>
<reference evidence="7 8" key="1">
    <citation type="journal article" date="2015" name="Nature">
        <title>rRNA introns, odd ribosomes, and small enigmatic genomes across a large radiation of phyla.</title>
        <authorList>
            <person name="Brown C.T."/>
            <person name="Hug L.A."/>
            <person name="Thomas B.C."/>
            <person name="Sharon I."/>
            <person name="Castelle C.J."/>
            <person name="Singh A."/>
            <person name="Wilkins M.J."/>
            <person name="Williams K.H."/>
            <person name="Banfield J.F."/>
        </authorList>
    </citation>
    <scope>NUCLEOTIDE SEQUENCE [LARGE SCALE GENOMIC DNA]</scope>
</reference>
<keyword evidence="3" id="KW-0133">Cell shape</keyword>
<dbReference type="Pfam" id="PF02388">
    <property type="entry name" value="FemAB"/>
    <property type="match status" value="1"/>
</dbReference>
<evidence type="ECO:0000313" key="7">
    <source>
        <dbReference type="EMBL" id="KKS98222.1"/>
    </source>
</evidence>
<comment type="similarity">
    <text evidence="1">Belongs to the FemABX family.</text>
</comment>
<keyword evidence="5" id="KW-0012">Acyltransferase</keyword>
<evidence type="ECO:0000256" key="2">
    <source>
        <dbReference type="ARBA" id="ARBA00022679"/>
    </source>
</evidence>
<comment type="caution">
    <text evidence="7">The sequence shown here is derived from an EMBL/GenBank/DDBJ whole genome shotgun (WGS) entry which is preliminary data.</text>
</comment>
<keyword evidence="4" id="KW-0573">Peptidoglycan synthesis</keyword>
<evidence type="ECO:0000256" key="6">
    <source>
        <dbReference type="ARBA" id="ARBA00023316"/>
    </source>
</evidence>
<dbReference type="STRING" id="1618443.UV73_C0003G0164"/>
<dbReference type="SUPFAM" id="SSF55729">
    <property type="entry name" value="Acyl-CoA N-acyltransferases (Nat)"/>
    <property type="match status" value="1"/>
</dbReference>
<organism evidence="7 8">
    <name type="scientific">Candidatus Gottesmanbacteria bacterium GW2011_GWA2_43_14</name>
    <dbReference type="NCBI Taxonomy" id="1618443"/>
    <lineage>
        <taxon>Bacteria</taxon>
        <taxon>Candidatus Gottesmaniibacteriota</taxon>
    </lineage>
</organism>
<dbReference type="Proteomes" id="UP000034894">
    <property type="component" value="Unassembled WGS sequence"/>
</dbReference>
<keyword evidence="2" id="KW-0808">Transferase</keyword>
<dbReference type="GO" id="GO:0016755">
    <property type="term" value="F:aminoacyltransferase activity"/>
    <property type="evidence" value="ECO:0007669"/>
    <property type="project" value="InterPro"/>
</dbReference>
<evidence type="ECO:0000313" key="8">
    <source>
        <dbReference type="Proteomes" id="UP000034894"/>
    </source>
</evidence>
<keyword evidence="6" id="KW-0961">Cell wall biogenesis/degradation</keyword>
<dbReference type="PANTHER" id="PTHR36174">
    <property type="entry name" value="LIPID II:GLYCINE GLYCYLTRANSFERASE"/>
    <property type="match status" value="1"/>
</dbReference>
<protein>
    <submittedName>
        <fullName evidence="7">Methicillin resistance protein</fullName>
    </submittedName>
</protein>
<evidence type="ECO:0000256" key="1">
    <source>
        <dbReference type="ARBA" id="ARBA00009943"/>
    </source>
</evidence>
<dbReference type="EMBL" id="LCFP01000003">
    <property type="protein sequence ID" value="KKS98222.1"/>
    <property type="molecule type" value="Genomic_DNA"/>
</dbReference>